<accession>A0AAV7U873</accession>
<organism evidence="2 3">
    <name type="scientific">Pleurodeles waltl</name>
    <name type="common">Iberian ribbed newt</name>
    <dbReference type="NCBI Taxonomy" id="8319"/>
    <lineage>
        <taxon>Eukaryota</taxon>
        <taxon>Metazoa</taxon>
        <taxon>Chordata</taxon>
        <taxon>Craniata</taxon>
        <taxon>Vertebrata</taxon>
        <taxon>Euteleostomi</taxon>
        <taxon>Amphibia</taxon>
        <taxon>Batrachia</taxon>
        <taxon>Caudata</taxon>
        <taxon>Salamandroidea</taxon>
        <taxon>Salamandridae</taxon>
        <taxon>Pleurodelinae</taxon>
        <taxon>Pleurodeles</taxon>
    </lineage>
</organism>
<feature type="region of interest" description="Disordered" evidence="1">
    <location>
        <begin position="42"/>
        <end position="73"/>
    </location>
</feature>
<evidence type="ECO:0000313" key="2">
    <source>
        <dbReference type="EMBL" id="KAJ1184731.1"/>
    </source>
</evidence>
<name>A0AAV7U873_PLEWA</name>
<dbReference type="EMBL" id="JANPWB010000005">
    <property type="protein sequence ID" value="KAJ1184731.1"/>
    <property type="molecule type" value="Genomic_DNA"/>
</dbReference>
<proteinExistence type="predicted"/>
<gene>
    <name evidence="2" type="ORF">NDU88_001534</name>
</gene>
<sequence>MDKVLRLIAAKNKDLKAGSRLNNLRILRSGLRSKPAGTIFHLPQKKRAQQDPSNAVNPFSLLEETDSEMAIKP</sequence>
<evidence type="ECO:0000313" key="3">
    <source>
        <dbReference type="Proteomes" id="UP001066276"/>
    </source>
</evidence>
<comment type="caution">
    <text evidence="2">The sequence shown here is derived from an EMBL/GenBank/DDBJ whole genome shotgun (WGS) entry which is preliminary data.</text>
</comment>
<reference evidence="2" key="1">
    <citation type="journal article" date="2022" name="bioRxiv">
        <title>Sequencing and chromosome-scale assembly of the giantPleurodeles waltlgenome.</title>
        <authorList>
            <person name="Brown T."/>
            <person name="Elewa A."/>
            <person name="Iarovenko S."/>
            <person name="Subramanian E."/>
            <person name="Araus A.J."/>
            <person name="Petzold A."/>
            <person name="Susuki M."/>
            <person name="Suzuki K.-i.T."/>
            <person name="Hayashi T."/>
            <person name="Toyoda A."/>
            <person name="Oliveira C."/>
            <person name="Osipova E."/>
            <person name="Leigh N.D."/>
            <person name="Simon A."/>
            <person name="Yun M.H."/>
        </authorList>
    </citation>
    <scope>NUCLEOTIDE SEQUENCE</scope>
    <source>
        <strain evidence="2">20211129_DDA</strain>
        <tissue evidence="2">Liver</tissue>
    </source>
</reference>
<dbReference type="Proteomes" id="UP001066276">
    <property type="component" value="Chromosome 3_1"/>
</dbReference>
<keyword evidence="3" id="KW-1185">Reference proteome</keyword>
<protein>
    <submittedName>
        <fullName evidence="2">Uncharacterized protein</fullName>
    </submittedName>
</protein>
<evidence type="ECO:0000256" key="1">
    <source>
        <dbReference type="SAM" id="MobiDB-lite"/>
    </source>
</evidence>
<dbReference type="AlphaFoldDB" id="A0AAV7U873"/>